<keyword evidence="2" id="KW-1185">Reference proteome</keyword>
<sequence length="326" mass="33084">MHTITLNDGDSHALGATGMLKIEVFPVGGAAANLRLAVSGDGVRVTAPNNTLAIVTEVPESATISVSSPDGADFGIDQSVQVTVTRSGEATVQFPVVHIGGVPVKTLGSVVRTGDSLTLNAFGSSVAADVSRPVMAVSSALRTRLTGAPGLRRLHLVADTGATFHRVLTPDTLAAAVTVTQGIATVLGTDLIDISTSAGPLGQRSLAGLENLLAEAAEADRTRVGTTTLARNTDPETLTVHLTATPVRAMVSDTSHSLLLVVGPGASDEEQLYATSPVRTATTGVVPVTPEFAGPLAEGDATTFAPVADTIAGVLRADVHPAEVAR</sequence>
<accession>S4XBD6</accession>
<proteinExistence type="predicted"/>
<dbReference type="EMBL" id="CP003696">
    <property type="protein sequence ID" value="AGP29779.1"/>
    <property type="molecule type" value="Genomic_DNA"/>
</dbReference>
<evidence type="ECO:0000313" key="1">
    <source>
        <dbReference type="EMBL" id="AGP29779.1"/>
    </source>
</evidence>
<dbReference type="KEGG" id="cter:A606_00620"/>
<name>S4XBD6_9CORY</name>
<dbReference type="HOGENOM" id="CLU_854475_0_0_11"/>
<dbReference type="RefSeq" id="WP_020440144.1">
    <property type="nucleotide sequence ID" value="NC_021663.1"/>
</dbReference>
<protein>
    <submittedName>
        <fullName evidence="1">Uncharacterized protein</fullName>
    </submittedName>
</protein>
<dbReference type="AlphaFoldDB" id="S4XBD6"/>
<dbReference type="Proteomes" id="UP000014809">
    <property type="component" value="Chromosome"/>
</dbReference>
<dbReference type="eggNOG" id="ENOG5031J0G">
    <property type="taxonomic scope" value="Bacteria"/>
</dbReference>
<evidence type="ECO:0000313" key="2">
    <source>
        <dbReference type="Proteomes" id="UP000014809"/>
    </source>
</evidence>
<dbReference type="STRING" id="1200352.A606_00620"/>
<dbReference type="OrthoDB" id="4427402at2"/>
<organism evidence="1 2">
    <name type="scientific">Corynebacterium terpenotabidum Y-11</name>
    <dbReference type="NCBI Taxonomy" id="1200352"/>
    <lineage>
        <taxon>Bacteria</taxon>
        <taxon>Bacillati</taxon>
        <taxon>Actinomycetota</taxon>
        <taxon>Actinomycetes</taxon>
        <taxon>Mycobacteriales</taxon>
        <taxon>Corynebacteriaceae</taxon>
        <taxon>Corynebacterium</taxon>
    </lineage>
</organism>
<reference evidence="1 2" key="1">
    <citation type="submission" date="2012-06" db="EMBL/GenBank/DDBJ databases">
        <title>Complete genome sequence of Corynebacterium terpenotabidum Y-11 (=DSM 44721).</title>
        <authorList>
            <person name="Ruckert C."/>
            <person name="Albersmeier A."/>
            <person name="Al-Dilaimi A."/>
            <person name="Szczepanowski R."/>
            <person name="Kalinowski J."/>
        </authorList>
    </citation>
    <scope>NUCLEOTIDE SEQUENCE [LARGE SCALE GENOMIC DNA]</scope>
    <source>
        <strain evidence="1 2">Y-11</strain>
    </source>
</reference>
<dbReference type="PATRIC" id="fig|1200352.3.peg.119"/>
<gene>
    <name evidence="1" type="ORF">A606_00620</name>
</gene>